<gene>
    <name evidence="1" type="ORF">M427DRAFT_507551</name>
</gene>
<name>A0A139A1E2_GONPJ</name>
<sequence>AWSANGTPVQLYGDPAYGKNIHLLSPFRSARLTQAQKQHNADMSAVRISVEWSFSKIVTLFAWVDFKKNQKFLLQPVALFYSVAVLLTNCPTCLYGSPVVDLFGIAPPPLETSTWSMLRISVC</sequence>
<dbReference type="AlphaFoldDB" id="A0A139A1E2"/>
<keyword evidence="2" id="KW-1185">Reference proteome</keyword>
<organism evidence="1 2">
    <name type="scientific">Gonapodya prolifera (strain JEL478)</name>
    <name type="common">Monoblepharis prolifera</name>
    <dbReference type="NCBI Taxonomy" id="1344416"/>
    <lineage>
        <taxon>Eukaryota</taxon>
        <taxon>Fungi</taxon>
        <taxon>Fungi incertae sedis</taxon>
        <taxon>Chytridiomycota</taxon>
        <taxon>Chytridiomycota incertae sedis</taxon>
        <taxon>Monoblepharidomycetes</taxon>
        <taxon>Monoblepharidales</taxon>
        <taxon>Gonapodyaceae</taxon>
        <taxon>Gonapodya</taxon>
    </lineage>
</organism>
<dbReference type="EMBL" id="KQ965819">
    <property type="protein sequence ID" value="KXS10610.1"/>
    <property type="molecule type" value="Genomic_DNA"/>
</dbReference>
<accession>A0A139A1E2</accession>
<proteinExistence type="predicted"/>
<feature type="non-terminal residue" evidence="1">
    <location>
        <position position="1"/>
    </location>
</feature>
<protein>
    <recommendedName>
        <fullName evidence="3">DDE Tnp4 domain-containing protein</fullName>
    </recommendedName>
</protein>
<dbReference type="OrthoDB" id="5945905at2759"/>
<reference evidence="1 2" key="1">
    <citation type="journal article" date="2015" name="Genome Biol. Evol.">
        <title>Phylogenomic analyses indicate that early fungi evolved digesting cell walls of algal ancestors of land plants.</title>
        <authorList>
            <person name="Chang Y."/>
            <person name="Wang S."/>
            <person name="Sekimoto S."/>
            <person name="Aerts A.L."/>
            <person name="Choi C."/>
            <person name="Clum A."/>
            <person name="LaButti K.M."/>
            <person name="Lindquist E.A."/>
            <person name="Yee Ngan C."/>
            <person name="Ohm R.A."/>
            <person name="Salamov A.A."/>
            <person name="Grigoriev I.V."/>
            <person name="Spatafora J.W."/>
            <person name="Berbee M.L."/>
        </authorList>
    </citation>
    <scope>NUCLEOTIDE SEQUENCE [LARGE SCALE GENOMIC DNA]</scope>
    <source>
        <strain evidence="1 2">JEL478</strain>
    </source>
</reference>
<evidence type="ECO:0000313" key="1">
    <source>
        <dbReference type="EMBL" id="KXS10610.1"/>
    </source>
</evidence>
<evidence type="ECO:0008006" key="3">
    <source>
        <dbReference type="Google" id="ProtNLM"/>
    </source>
</evidence>
<dbReference type="Proteomes" id="UP000070544">
    <property type="component" value="Unassembled WGS sequence"/>
</dbReference>
<evidence type="ECO:0000313" key="2">
    <source>
        <dbReference type="Proteomes" id="UP000070544"/>
    </source>
</evidence>